<dbReference type="EMBL" id="KQ964420">
    <property type="protein sequence ID" value="KXN74765.1"/>
    <property type="molecule type" value="Genomic_DNA"/>
</dbReference>
<proteinExistence type="predicted"/>
<reference evidence="1 2" key="1">
    <citation type="journal article" date="2015" name="Genome Biol. Evol.">
        <title>Phylogenomic analyses indicate that early fungi evolved digesting cell walls of algal ancestors of land plants.</title>
        <authorList>
            <person name="Chang Y."/>
            <person name="Wang S."/>
            <person name="Sekimoto S."/>
            <person name="Aerts A.L."/>
            <person name="Choi C."/>
            <person name="Clum A."/>
            <person name="LaButti K.M."/>
            <person name="Lindquist E.A."/>
            <person name="Yee Ngan C."/>
            <person name="Ohm R.A."/>
            <person name="Salamov A.A."/>
            <person name="Grigoriev I.V."/>
            <person name="Spatafora J.W."/>
            <person name="Berbee M.L."/>
        </authorList>
    </citation>
    <scope>NUCLEOTIDE SEQUENCE [LARGE SCALE GENOMIC DNA]</scope>
    <source>
        <strain evidence="1 2">NRRL 28638</strain>
    </source>
</reference>
<evidence type="ECO:0000313" key="2">
    <source>
        <dbReference type="Proteomes" id="UP000070444"/>
    </source>
</evidence>
<dbReference type="Proteomes" id="UP000070444">
    <property type="component" value="Unassembled WGS sequence"/>
</dbReference>
<sequence length="116" mass="12994">MTSAISYQQFAQNMESLDSYECISRMGYMSQMRRRGSNVSIYSQNSIASSVSSSSQKSTAVPSPIDLNASLIQRGFELRQFDSIEEFDTILDKGYGIGYETLPTLKLTLTPELLRN</sequence>
<accession>A0A137PIF4</accession>
<name>A0A137PIF4_CONC2</name>
<keyword evidence="2" id="KW-1185">Reference proteome</keyword>
<evidence type="ECO:0000313" key="1">
    <source>
        <dbReference type="EMBL" id="KXN74765.1"/>
    </source>
</evidence>
<protein>
    <submittedName>
        <fullName evidence="1">Uncharacterized protein</fullName>
    </submittedName>
</protein>
<organism evidence="1 2">
    <name type="scientific">Conidiobolus coronatus (strain ATCC 28846 / CBS 209.66 / NRRL 28638)</name>
    <name type="common">Delacroixia coronata</name>
    <dbReference type="NCBI Taxonomy" id="796925"/>
    <lineage>
        <taxon>Eukaryota</taxon>
        <taxon>Fungi</taxon>
        <taxon>Fungi incertae sedis</taxon>
        <taxon>Zoopagomycota</taxon>
        <taxon>Entomophthoromycotina</taxon>
        <taxon>Entomophthoromycetes</taxon>
        <taxon>Entomophthorales</taxon>
        <taxon>Ancylistaceae</taxon>
        <taxon>Conidiobolus</taxon>
    </lineage>
</organism>
<gene>
    <name evidence="1" type="ORF">CONCODRAFT_76660</name>
</gene>
<dbReference type="AlphaFoldDB" id="A0A137PIF4"/>